<evidence type="ECO:0000313" key="3">
    <source>
        <dbReference type="Proteomes" id="UP000601435"/>
    </source>
</evidence>
<protein>
    <submittedName>
        <fullName evidence="2">Uncharacterized protein</fullName>
    </submittedName>
</protein>
<organism evidence="2 3">
    <name type="scientific">Symbiodinium necroappetens</name>
    <dbReference type="NCBI Taxonomy" id="1628268"/>
    <lineage>
        <taxon>Eukaryota</taxon>
        <taxon>Sar</taxon>
        <taxon>Alveolata</taxon>
        <taxon>Dinophyceae</taxon>
        <taxon>Suessiales</taxon>
        <taxon>Symbiodiniaceae</taxon>
        <taxon>Symbiodinium</taxon>
    </lineage>
</organism>
<dbReference type="OrthoDB" id="10302677at2759"/>
<feature type="non-terminal residue" evidence="2">
    <location>
        <position position="134"/>
    </location>
</feature>
<feature type="region of interest" description="Disordered" evidence="1">
    <location>
        <begin position="1"/>
        <end position="28"/>
    </location>
</feature>
<reference evidence="2" key="1">
    <citation type="submission" date="2021-02" db="EMBL/GenBank/DDBJ databases">
        <authorList>
            <person name="Dougan E. K."/>
            <person name="Rhodes N."/>
            <person name="Thang M."/>
            <person name="Chan C."/>
        </authorList>
    </citation>
    <scope>NUCLEOTIDE SEQUENCE</scope>
</reference>
<dbReference type="Proteomes" id="UP000601435">
    <property type="component" value="Unassembled WGS sequence"/>
</dbReference>
<keyword evidence="3" id="KW-1185">Reference proteome</keyword>
<name>A0A812XSP5_9DINO</name>
<sequence length="134" mass="14708">EQNKLIASLRPSETFWPSHTDSLAPPRPQTRLALEPRQAAAIPDSVVKTASNGSADAARAQTGIASSTALEWTTRASRQATLDWTSFATRHITEKDDYDHPQVKRFLRRVPCCSRTLEQLAHRAAISDAKGATT</sequence>
<evidence type="ECO:0000313" key="2">
    <source>
        <dbReference type="EMBL" id="CAE7751816.1"/>
    </source>
</evidence>
<gene>
    <name evidence="2" type="ORF">SNEC2469_LOCUS21802</name>
</gene>
<proteinExistence type="predicted"/>
<evidence type="ECO:0000256" key="1">
    <source>
        <dbReference type="SAM" id="MobiDB-lite"/>
    </source>
</evidence>
<accession>A0A812XSP5</accession>
<dbReference type="AlphaFoldDB" id="A0A812XSP5"/>
<comment type="caution">
    <text evidence="2">The sequence shown here is derived from an EMBL/GenBank/DDBJ whole genome shotgun (WGS) entry which is preliminary data.</text>
</comment>
<dbReference type="EMBL" id="CAJNJA010038919">
    <property type="protein sequence ID" value="CAE7751816.1"/>
    <property type="molecule type" value="Genomic_DNA"/>
</dbReference>